<accession>A0A511M9Z4</accession>
<dbReference type="EMBL" id="BJXA01000009">
    <property type="protein sequence ID" value="GEM37482.1"/>
    <property type="molecule type" value="Genomic_DNA"/>
</dbReference>
<keyword evidence="2" id="KW-1185">Reference proteome</keyword>
<protein>
    <submittedName>
        <fullName evidence="1">Uncharacterized protein</fullName>
    </submittedName>
</protein>
<comment type="caution">
    <text evidence="1">The sequence shown here is derived from an EMBL/GenBank/DDBJ whole genome shotgun (WGS) entry which is preliminary data.</text>
</comment>
<sequence>MAGAHGKDWVREAVENPEADVLAAIDQVLIDEPFAMYDQCRCGDDWHGLPKRDCPGAALDGPPLILTWKQLLARLGAETPVNWLGATDPHDCPRSFLPVAAHAEHDGVAVCVHVGELGMCAYVRVPEELASVSPRQLGGLGVTWQNEGLWGVDTMHGDDWWRAEDLNVFGVDYMRTALHELLADSPLRHLVPDPPVEPWTLEAMLGRALALAIPVAEAARYVRDGGEIDSDEPETEDA</sequence>
<dbReference type="AlphaFoldDB" id="A0A511M9Z4"/>
<name>A0A511M9Z4_9NOCA</name>
<dbReference type="Proteomes" id="UP000321424">
    <property type="component" value="Unassembled WGS sequence"/>
</dbReference>
<reference evidence="1 2" key="1">
    <citation type="submission" date="2019-07" db="EMBL/GenBank/DDBJ databases">
        <title>Whole genome shotgun sequence of Nocardia ninae NBRC 108245.</title>
        <authorList>
            <person name="Hosoyama A."/>
            <person name="Uohara A."/>
            <person name="Ohji S."/>
            <person name="Ichikawa N."/>
        </authorList>
    </citation>
    <scope>NUCLEOTIDE SEQUENCE [LARGE SCALE GENOMIC DNA]</scope>
    <source>
        <strain evidence="1 2">NBRC 108245</strain>
    </source>
</reference>
<gene>
    <name evidence="1" type="ORF">NN4_20010</name>
</gene>
<evidence type="ECO:0000313" key="2">
    <source>
        <dbReference type="Proteomes" id="UP000321424"/>
    </source>
</evidence>
<organism evidence="1 2">
    <name type="scientific">Nocardia ninae NBRC 108245</name>
    <dbReference type="NCBI Taxonomy" id="1210091"/>
    <lineage>
        <taxon>Bacteria</taxon>
        <taxon>Bacillati</taxon>
        <taxon>Actinomycetota</taxon>
        <taxon>Actinomycetes</taxon>
        <taxon>Mycobacteriales</taxon>
        <taxon>Nocardiaceae</taxon>
        <taxon>Nocardia</taxon>
    </lineage>
</organism>
<evidence type="ECO:0000313" key="1">
    <source>
        <dbReference type="EMBL" id="GEM37482.1"/>
    </source>
</evidence>
<proteinExistence type="predicted"/>